<keyword evidence="7 16" id="KW-0812">Transmembrane</keyword>
<evidence type="ECO:0000256" key="12">
    <source>
        <dbReference type="ARBA" id="ARBA00023306"/>
    </source>
</evidence>
<feature type="transmembrane region" description="Helical" evidence="16">
    <location>
        <begin position="57"/>
        <end position="78"/>
    </location>
</feature>
<keyword evidence="16" id="KW-0997">Cell inner membrane</keyword>
<comment type="catalytic activity">
    <reaction evidence="15 16">
        <text>[GlcNAc-(1-&gt;4)-Mur2Ac(oyl-L-Ala-gamma-D-Glu-L-Lys-D-Ala-D-Ala)](n)-di-trans,octa-cis-undecaprenyl diphosphate + beta-D-GlcNAc-(1-&gt;4)-Mur2Ac(oyl-L-Ala-gamma-D-Glu-L-Lys-D-Ala-D-Ala)-di-trans,octa-cis-undecaprenyl diphosphate = [GlcNAc-(1-&gt;4)-Mur2Ac(oyl-L-Ala-gamma-D-Glu-L-Lys-D-Ala-D-Ala)](n+1)-di-trans,octa-cis-undecaprenyl diphosphate + di-trans,octa-cis-undecaprenyl diphosphate + H(+)</text>
        <dbReference type="Rhea" id="RHEA:23708"/>
        <dbReference type="Rhea" id="RHEA-COMP:9602"/>
        <dbReference type="Rhea" id="RHEA-COMP:9603"/>
        <dbReference type="ChEBI" id="CHEBI:15378"/>
        <dbReference type="ChEBI" id="CHEBI:58405"/>
        <dbReference type="ChEBI" id="CHEBI:60033"/>
        <dbReference type="ChEBI" id="CHEBI:78435"/>
        <dbReference type="EC" id="2.4.99.28"/>
    </reaction>
</comment>
<keyword evidence="9 16" id="KW-0573">Peptidoglycan synthesis</keyword>
<dbReference type="HAMAP" id="MF_00913">
    <property type="entry name" value="PGT_FtsW_proteobact"/>
    <property type="match status" value="1"/>
</dbReference>
<reference evidence="18" key="1">
    <citation type="journal article" date="2019" name="Int. J. Syst. Evol. Microbiol.">
        <title>The Global Catalogue of Microorganisms (GCM) 10K type strain sequencing project: providing services to taxonomists for standard genome sequencing and annotation.</title>
        <authorList>
            <consortium name="The Broad Institute Genomics Platform"/>
            <consortium name="The Broad Institute Genome Sequencing Center for Infectious Disease"/>
            <person name="Wu L."/>
            <person name="Ma J."/>
        </authorList>
    </citation>
    <scope>NUCLEOTIDE SEQUENCE [LARGE SCALE GENOMIC DNA]</scope>
    <source>
        <strain evidence="18">JCM 18424</strain>
    </source>
</reference>
<feature type="transmembrane region" description="Helical" evidence="16">
    <location>
        <begin position="16"/>
        <end position="36"/>
    </location>
</feature>
<dbReference type="RefSeq" id="WP_077925060.1">
    <property type="nucleotide sequence ID" value="NZ_BAABKE010000003.1"/>
</dbReference>
<comment type="similarity">
    <text evidence="14 16">Belongs to the SEDS family. FtsW subfamily.</text>
</comment>
<dbReference type="Pfam" id="PF01098">
    <property type="entry name" value="FTSW_RODA_SPOVE"/>
    <property type="match status" value="1"/>
</dbReference>
<evidence type="ECO:0000256" key="5">
    <source>
        <dbReference type="ARBA" id="ARBA00022676"/>
    </source>
</evidence>
<dbReference type="PANTHER" id="PTHR30474:SF2">
    <property type="entry name" value="PEPTIDOGLYCAN GLYCOSYLTRANSFERASE FTSW-RELATED"/>
    <property type="match status" value="1"/>
</dbReference>
<evidence type="ECO:0000256" key="15">
    <source>
        <dbReference type="ARBA" id="ARBA00049902"/>
    </source>
</evidence>
<evidence type="ECO:0000256" key="4">
    <source>
        <dbReference type="ARBA" id="ARBA00022618"/>
    </source>
</evidence>
<sequence length="396" mass="43840">MFKESFNPNTKVHLDAWLLSVVSVLLMIGILMVTSASSFTAEKYGVGIYHYSIRQMIYIAMGTLFGLFAFNLSLKAWYEISGKVLYWLAALMLILVLIPGIGREINGAMRWIPLGIINFQPSEMAKLFAFIYIAGFLSRHNDKIKHEMLYLITPLSALGILGVFLLLEPDFGSTAVLMGVGMAMIFIAGVSAWRFSIMILLTAVGMVSLVVLAPYRVARLKTFLDPWEYQFGEGFQLINSLMAIGRGELMGTGIGESIQKLGYLPEAHTDFIFAVYAEETGLLGVTFLIFLFLVLISRAFMIGKRAEFCGNMRFGAYLSYGIGLWIVGQAFINLAVAMGRLPTKGLTLPLLSYGGSSMITFLIAIGILFRIDIDSKHELQKITEKAKLNESETANC</sequence>
<evidence type="ECO:0000256" key="9">
    <source>
        <dbReference type="ARBA" id="ARBA00022984"/>
    </source>
</evidence>
<feature type="transmembrane region" description="Helical" evidence="16">
    <location>
        <begin position="314"/>
        <end position="338"/>
    </location>
</feature>
<feature type="transmembrane region" description="Helical" evidence="16">
    <location>
        <begin position="84"/>
        <end position="102"/>
    </location>
</feature>
<dbReference type="EMBL" id="BAABKE010000003">
    <property type="protein sequence ID" value="GAA5098616.1"/>
    <property type="molecule type" value="Genomic_DNA"/>
</dbReference>
<comment type="subcellular location">
    <subcellularLocation>
        <location evidence="16">Cell inner membrane</location>
        <topology evidence="16">Multi-pass membrane protein</topology>
    </subcellularLocation>
    <subcellularLocation>
        <location evidence="1">Cell membrane</location>
        <topology evidence="1">Multi-pass membrane protein</topology>
    </subcellularLocation>
    <text evidence="16">Localizes to the division septum.</text>
</comment>
<evidence type="ECO:0000256" key="1">
    <source>
        <dbReference type="ARBA" id="ARBA00004651"/>
    </source>
</evidence>
<dbReference type="InterPro" id="IPR001182">
    <property type="entry name" value="FtsW/RodA"/>
</dbReference>
<proteinExistence type="inferred from homology"/>
<evidence type="ECO:0000256" key="3">
    <source>
        <dbReference type="ARBA" id="ARBA00022475"/>
    </source>
</evidence>
<keyword evidence="18" id="KW-1185">Reference proteome</keyword>
<evidence type="ECO:0000313" key="18">
    <source>
        <dbReference type="Proteomes" id="UP001500631"/>
    </source>
</evidence>
<protein>
    <recommendedName>
        <fullName evidence="16">Probable peptidoglycan glycosyltransferase FtsW</fullName>
        <shortName evidence="16">PGT</shortName>
        <ecNumber evidence="16">2.4.99.28</ecNumber>
    </recommendedName>
    <alternativeName>
        <fullName evidence="16">Cell division protein FtsW</fullName>
    </alternativeName>
    <alternativeName>
        <fullName evidence="16">Cell wall polymerase</fullName>
    </alternativeName>
    <alternativeName>
        <fullName evidence="16">Peptidoglycan polymerase</fullName>
        <shortName evidence="16">PG polymerase</shortName>
    </alternativeName>
</protein>
<evidence type="ECO:0000256" key="2">
    <source>
        <dbReference type="ARBA" id="ARBA00004752"/>
    </source>
</evidence>
<evidence type="ECO:0000256" key="11">
    <source>
        <dbReference type="ARBA" id="ARBA00023136"/>
    </source>
</evidence>
<organism evidence="17 18">
    <name type="scientific">Wohlfahrtiimonas larvae</name>
    <dbReference type="NCBI Taxonomy" id="1157986"/>
    <lineage>
        <taxon>Bacteria</taxon>
        <taxon>Pseudomonadati</taxon>
        <taxon>Pseudomonadota</taxon>
        <taxon>Gammaproteobacteria</taxon>
        <taxon>Cardiobacteriales</taxon>
        <taxon>Ignatzschineriaceae</taxon>
        <taxon>Wohlfahrtiimonas</taxon>
    </lineage>
</organism>
<feature type="transmembrane region" description="Helical" evidence="16">
    <location>
        <begin position="148"/>
        <end position="167"/>
    </location>
</feature>
<feature type="transmembrane region" description="Helical" evidence="16">
    <location>
        <begin position="173"/>
        <end position="190"/>
    </location>
</feature>
<evidence type="ECO:0000256" key="6">
    <source>
        <dbReference type="ARBA" id="ARBA00022679"/>
    </source>
</evidence>
<evidence type="ECO:0000256" key="7">
    <source>
        <dbReference type="ARBA" id="ARBA00022692"/>
    </source>
</evidence>
<keyword evidence="12 16" id="KW-0131">Cell cycle</keyword>
<dbReference type="PANTHER" id="PTHR30474">
    <property type="entry name" value="CELL CYCLE PROTEIN"/>
    <property type="match status" value="1"/>
</dbReference>
<keyword evidence="13 16" id="KW-0961">Cell wall biogenesis/degradation</keyword>
<gene>
    <name evidence="16 17" type="primary">ftsW</name>
    <name evidence="17" type="ORF">GCM10023338_11290</name>
</gene>
<keyword evidence="4 16" id="KW-0132">Cell division</keyword>
<evidence type="ECO:0000256" key="8">
    <source>
        <dbReference type="ARBA" id="ARBA00022960"/>
    </source>
</evidence>
<evidence type="ECO:0000313" key="17">
    <source>
        <dbReference type="EMBL" id="GAA5098616.1"/>
    </source>
</evidence>
<dbReference type="NCBIfam" id="TIGR02614">
    <property type="entry name" value="ftsW"/>
    <property type="match status" value="1"/>
</dbReference>
<comment type="pathway">
    <text evidence="2 16">Cell wall biogenesis; peptidoglycan biosynthesis.</text>
</comment>
<feature type="transmembrane region" description="Helical" evidence="16">
    <location>
        <begin position="197"/>
        <end position="217"/>
    </location>
</feature>
<feature type="transmembrane region" description="Helical" evidence="16">
    <location>
        <begin position="281"/>
        <end position="302"/>
    </location>
</feature>
<keyword evidence="3 16" id="KW-1003">Cell membrane</keyword>
<accession>A0ABP9MPZ0</accession>
<keyword evidence="8 16" id="KW-0133">Cell shape</keyword>
<keyword evidence="6 16" id="KW-0808">Transferase</keyword>
<evidence type="ECO:0000256" key="16">
    <source>
        <dbReference type="HAMAP-Rule" id="MF_00913"/>
    </source>
</evidence>
<evidence type="ECO:0000256" key="10">
    <source>
        <dbReference type="ARBA" id="ARBA00022989"/>
    </source>
</evidence>
<dbReference type="EC" id="2.4.99.28" evidence="16"/>
<dbReference type="InterPro" id="IPR013437">
    <property type="entry name" value="FtsW"/>
</dbReference>
<keyword evidence="11 16" id="KW-0472">Membrane</keyword>
<feature type="transmembrane region" description="Helical" evidence="16">
    <location>
        <begin position="350"/>
        <end position="371"/>
    </location>
</feature>
<evidence type="ECO:0000256" key="13">
    <source>
        <dbReference type="ARBA" id="ARBA00023316"/>
    </source>
</evidence>
<evidence type="ECO:0000256" key="14">
    <source>
        <dbReference type="ARBA" id="ARBA00038053"/>
    </source>
</evidence>
<dbReference type="Proteomes" id="UP001500631">
    <property type="component" value="Unassembled WGS sequence"/>
</dbReference>
<keyword evidence="10 16" id="KW-1133">Transmembrane helix</keyword>
<name>A0ABP9MPZ0_9GAMM</name>
<keyword evidence="5 16" id="KW-0328">Glycosyltransferase</keyword>
<comment type="function">
    <text evidence="16">Peptidoglycan polymerase that is essential for cell division.</text>
</comment>
<comment type="caution">
    <text evidence="17">The sequence shown here is derived from an EMBL/GenBank/DDBJ whole genome shotgun (WGS) entry which is preliminary data.</text>
</comment>